<keyword evidence="5" id="KW-0732">Signal</keyword>
<evidence type="ECO:0000313" key="6">
    <source>
        <dbReference type="EMBL" id="MCU7614041.1"/>
    </source>
</evidence>
<dbReference type="Gene3D" id="3.90.70.10">
    <property type="entry name" value="Cysteine proteinases"/>
    <property type="match status" value="1"/>
</dbReference>
<keyword evidence="3 4" id="KW-0788">Thiol protease</keyword>
<gene>
    <name evidence="6" type="ORF">N0B16_06290</name>
</gene>
<keyword evidence="1 4" id="KW-0645">Protease</keyword>
<feature type="chain" id="PRO_5047411527" description="Aminopeptidase" evidence="5">
    <location>
        <begin position="22"/>
        <end position="400"/>
    </location>
</feature>
<dbReference type="Pfam" id="PF03051">
    <property type="entry name" value="Peptidase_C1_2"/>
    <property type="match status" value="1"/>
</dbReference>
<feature type="signal peptide" evidence="5">
    <location>
        <begin position="1"/>
        <end position="21"/>
    </location>
</feature>
<comment type="similarity">
    <text evidence="4">Belongs to the peptidase C1 family.</text>
</comment>
<dbReference type="PANTHER" id="PTHR10363">
    <property type="entry name" value="BLEOMYCIN HYDROLASE"/>
    <property type="match status" value="1"/>
</dbReference>
<evidence type="ECO:0000256" key="4">
    <source>
        <dbReference type="PIRNR" id="PIRNR005700"/>
    </source>
</evidence>
<evidence type="ECO:0000256" key="1">
    <source>
        <dbReference type="ARBA" id="ARBA00022670"/>
    </source>
</evidence>
<dbReference type="Proteomes" id="UP001208114">
    <property type="component" value="Unassembled WGS sequence"/>
</dbReference>
<keyword evidence="4 6" id="KW-0031">Aminopeptidase</keyword>
<dbReference type="InterPro" id="IPR000169">
    <property type="entry name" value="Pept_cys_AS"/>
</dbReference>
<dbReference type="GO" id="GO:0004177">
    <property type="term" value="F:aminopeptidase activity"/>
    <property type="evidence" value="ECO:0007669"/>
    <property type="project" value="UniProtKB-KW"/>
</dbReference>
<dbReference type="PANTHER" id="PTHR10363:SF2">
    <property type="entry name" value="BLEOMYCIN HYDROLASE"/>
    <property type="match status" value="1"/>
</dbReference>
<organism evidence="6 7">
    <name type="scientific">Chryseobacterium gilvum</name>
    <dbReference type="NCBI Taxonomy" id="2976534"/>
    <lineage>
        <taxon>Bacteria</taxon>
        <taxon>Pseudomonadati</taxon>
        <taxon>Bacteroidota</taxon>
        <taxon>Flavobacteriia</taxon>
        <taxon>Flavobacteriales</taxon>
        <taxon>Weeksellaceae</taxon>
        <taxon>Chryseobacterium group</taxon>
        <taxon>Chryseobacterium</taxon>
    </lineage>
</organism>
<reference evidence="7" key="1">
    <citation type="submission" date="2023-07" db="EMBL/GenBank/DDBJ databases">
        <title>Chryseobacterium sp. GMJ5 Genome sequencing and assembly.</title>
        <authorList>
            <person name="Jung Y."/>
        </authorList>
    </citation>
    <scope>NUCLEOTIDE SEQUENCE [LARGE SCALE GENOMIC DNA]</scope>
    <source>
        <strain evidence="7">GMJ5</strain>
    </source>
</reference>
<sequence length="400" mass="45018">MKNKKFASILFVLCAGSMMFAQDDLINKLKNNQSQNANFQFTTIKDVGVTSVKNQGSSGTCWSYSGNSFLESEMQRMGKKPVDLAEIFTARNSYHDKAKLYVLNNGAISWGDGGELHDVINMYTKYGAVPQEVYTGLKTGQTLNNFSEMQGKLKPVLDSLVQAAAKSKLTDYWMASVDAILDEYLGKVPANFTYEGKSYTPKTFAKEVVGIDAQDYVELSSYKDYPYYQKFVVPIPDNWSHDSDWNVPVKNIVSIIDYAVDKGYSVGWATDVSEPYFSYKNGVAYVPDVDLNQMNDDVKKDLFSQPKKDKTITEDMRQQALNNLSTTDDHGMHIVGLAKDQTGKEYYMVKNSWGVTNDFDGYLYVTKPYVEYKSTAILVHKNAIPKSIRKQLKPSKNIGL</sequence>
<protein>
    <recommendedName>
        <fullName evidence="4">Aminopeptidase</fullName>
    </recommendedName>
</protein>
<dbReference type="RefSeq" id="WP_262989879.1">
    <property type="nucleotide sequence ID" value="NZ_JAOTEN010000001.1"/>
</dbReference>
<keyword evidence="2 4" id="KW-0378">Hydrolase</keyword>
<accession>A0ABT2VVM2</accession>
<dbReference type="PROSITE" id="PS00139">
    <property type="entry name" value="THIOL_PROTEASE_CYS"/>
    <property type="match status" value="1"/>
</dbReference>
<evidence type="ECO:0000313" key="7">
    <source>
        <dbReference type="Proteomes" id="UP001208114"/>
    </source>
</evidence>
<dbReference type="InterPro" id="IPR038765">
    <property type="entry name" value="Papain-like_cys_pep_sf"/>
</dbReference>
<dbReference type="PIRSF" id="PIRSF005700">
    <property type="entry name" value="PepC"/>
    <property type="match status" value="1"/>
</dbReference>
<dbReference type="InterPro" id="IPR004134">
    <property type="entry name" value="Peptidase_C1B"/>
</dbReference>
<keyword evidence="7" id="KW-1185">Reference proteome</keyword>
<evidence type="ECO:0000256" key="3">
    <source>
        <dbReference type="ARBA" id="ARBA00022807"/>
    </source>
</evidence>
<name>A0ABT2VVM2_9FLAO</name>
<dbReference type="EMBL" id="JAOTEN010000001">
    <property type="protein sequence ID" value="MCU7614041.1"/>
    <property type="molecule type" value="Genomic_DNA"/>
</dbReference>
<proteinExistence type="inferred from homology"/>
<evidence type="ECO:0000256" key="2">
    <source>
        <dbReference type="ARBA" id="ARBA00022801"/>
    </source>
</evidence>
<dbReference type="SUPFAM" id="SSF54001">
    <property type="entry name" value="Cysteine proteinases"/>
    <property type="match status" value="1"/>
</dbReference>
<comment type="caution">
    <text evidence="6">The sequence shown here is derived from an EMBL/GenBank/DDBJ whole genome shotgun (WGS) entry which is preliminary data.</text>
</comment>
<evidence type="ECO:0000256" key="5">
    <source>
        <dbReference type="SAM" id="SignalP"/>
    </source>
</evidence>